<dbReference type="PANTHER" id="PTHR30027:SF3">
    <property type="entry name" value="16S RRNA (URACIL(1498)-N(3))-METHYLTRANSFERASE"/>
    <property type="match status" value="1"/>
</dbReference>
<evidence type="ECO:0000256" key="11">
    <source>
        <dbReference type="SAM" id="MobiDB-lite"/>
    </source>
</evidence>
<dbReference type="GO" id="GO:0070475">
    <property type="term" value="P:rRNA base methylation"/>
    <property type="evidence" value="ECO:0007669"/>
    <property type="project" value="TreeGrafter"/>
</dbReference>
<dbReference type="GO" id="GO:0070042">
    <property type="term" value="F:rRNA (uridine-N3-)-methyltransferase activity"/>
    <property type="evidence" value="ECO:0007669"/>
    <property type="project" value="TreeGrafter"/>
</dbReference>
<dbReference type="NCBIfam" id="TIGR00046">
    <property type="entry name" value="RsmE family RNA methyltransferase"/>
    <property type="match status" value="1"/>
</dbReference>
<keyword evidence="4" id="KW-0963">Cytoplasm</keyword>
<keyword evidence="8" id="KW-0949">S-adenosyl-L-methionine</keyword>
<protein>
    <recommendedName>
        <fullName evidence="3">16S rRNA (uracil(1498)-N(3))-methyltransferase</fullName>
        <ecNumber evidence="3">2.1.1.193</ecNumber>
    </recommendedName>
</protein>
<comment type="caution">
    <text evidence="13">The sequence shown here is derived from an EMBL/GenBank/DDBJ whole genome shotgun (WGS) entry which is preliminary data.</text>
</comment>
<keyword evidence="6" id="KW-0489">Methyltransferase</keyword>
<feature type="domain" description="Ribosomal RNA small subunit methyltransferase E methyltransferase" evidence="12">
    <location>
        <begin position="175"/>
        <end position="346"/>
    </location>
</feature>
<dbReference type="InterPro" id="IPR046886">
    <property type="entry name" value="RsmE_MTase_dom"/>
</dbReference>
<organism evidence="13 14">
    <name type="scientific">Reticulomyxa filosa</name>
    <dbReference type="NCBI Taxonomy" id="46433"/>
    <lineage>
        <taxon>Eukaryota</taxon>
        <taxon>Sar</taxon>
        <taxon>Rhizaria</taxon>
        <taxon>Retaria</taxon>
        <taxon>Foraminifera</taxon>
        <taxon>Monothalamids</taxon>
        <taxon>Reticulomyxidae</taxon>
        <taxon>Reticulomyxa</taxon>
    </lineage>
</organism>
<dbReference type="SUPFAM" id="SSF75217">
    <property type="entry name" value="alpha/beta knot"/>
    <property type="match status" value="1"/>
</dbReference>
<reference evidence="13 14" key="1">
    <citation type="journal article" date="2013" name="Curr. Biol.">
        <title>The Genome of the Foraminiferan Reticulomyxa filosa.</title>
        <authorList>
            <person name="Glockner G."/>
            <person name="Hulsmann N."/>
            <person name="Schleicher M."/>
            <person name="Noegel A.A."/>
            <person name="Eichinger L."/>
            <person name="Gallinger C."/>
            <person name="Pawlowski J."/>
            <person name="Sierra R."/>
            <person name="Euteneuer U."/>
            <person name="Pillet L."/>
            <person name="Moustafa A."/>
            <person name="Platzer M."/>
            <person name="Groth M."/>
            <person name="Szafranski K."/>
            <person name="Schliwa M."/>
        </authorList>
    </citation>
    <scope>NUCLEOTIDE SEQUENCE [LARGE SCALE GENOMIC DNA]</scope>
</reference>
<evidence type="ECO:0000259" key="12">
    <source>
        <dbReference type="Pfam" id="PF04452"/>
    </source>
</evidence>
<feature type="compositionally biased region" description="Low complexity" evidence="11">
    <location>
        <begin position="116"/>
        <end position="142"/>
    </location>
</feature>
<dbReference type="CDD" id="cd18084">
    <property type="entry name" value="RsmE-like"/>
    <property type="match status" value="1"/>
</dbReference>
<evidence type="ECO:0000256" key="9">
    <source>
        <dbReference type="ARBA" id="ARBA00025699"/>
    </source>
</evidence>
<gene>
    <name evidence="13" type="ORF">RFI_20202</name>
</gene>
<sequence length="359" mass="40398">MTENLGKKSILKALSSLWTVEDLEMNLILFTEEEIEAENKSEEGSIIRLKADDYRAKHIGTILECKSGKKKIMVYQKLCDVVRIGIINGKQGSAVVEWSDKSFNAEDTEMREKGDNSTINDNDNNNNNNNNDNVKTNSANNRISKKKKRSNLKCDLTLKIISDSMKLIPDTTGARIILLLAIPRPKQLNRLFPIISSIGIHQLILINCNKTEKCYFDTKYLESDRVLKGFLSGLSQCRDTVLPLLSVQKQNLQDFLKHQTMFDLQNCVSILAHPGQDLPRLSQLPCFQSTSSDKYRNKNFVLAIGPEGGWIPEEISLFESCGFNLCSLGPRVLRTDVACISLLSVLRECIHHTVFGCSN</sequence>
<evidence type="ECO:0000256" key="10">
    <source>
        <dbReference type="ARBA" id="ARBA00047944"/>
    </source>
</evidence>
<evidence type="ECO:0000256" key="2">
    <source>
        <dbReference type="ARBA" id="ARBA00005528"/>
    </source>
</evidence>
<proteinExistence type="inferred from homology"/>
<evidence type="ECO:0000256" key="5">
    <source>
        <dbReference type="ARBA" id="ARBA00022552"/>
    </source>
</evidence>
<dbReference type="Proteomes" id="UP000023152">
    <property type="component" value="Unassembled WGS sequence"/>
</dbReference>
<dbReference type="Gene3D" id="3.40.1280.10">
    <property type="match status" value="1"/>
</dbReference>
<dbReference type="InterPro" id="IPR029026">
    <property type="entry name" value="tRNA_m1G_MTases_N"/>
</dbReference>
<dbReference type="InterPro" id="IPR006700">
    <property type="entry name" value="RsmE"/>
</dbReference>
<dbReference type="InterPro" id="IPR029028">
    <property type="entry name" value="Alpha/beta_knot_MTases"/>
</dbReference>
<evidence type="ECO:0000256" key="4">
    <source>
        <dbReference type="ARBA" id="ARBA00022490"/>
    </source>
</evidence>
<comment type="catalytic activity">
    <reaction evidence="10">
        <text>uridine(1498) in 16S rRNA + S-adenosyl-L-methionine = N(3)-methyluridine(1498) in 16S rRNA + S-adenosyl-L-homocysteine + H(+)</text>
        <dbReference type="Rhea" id="RHEA:42920"/>
        <dbReference type="Rhea" id="RHEA-COMP:10283"/>
        <dbReference type="Rhea" id="RHEA-COMP:10284"/>
        <dbReference type="ChEBI" id="CHEBI:15378"/>
        <dbReference type="ChEBI" id="CHEBI:57856"/>
        <dbReference type="ChEBI" id="CHEBI:59789"/>
        <dbReference type="ChEBI" id="CHEBI:65315"/>
        <dbReference type="ChEBI" id="CHEBI:74502"/>
        <dbReference type="EC" id="2.1.1.193"/>
    </reaction>
</comment>
<evidence type="ECO:0000313" key="14">
    <source>
        <dbReference type="Proteomes" id="UP000023152"/>
    </source>
</evidence>
<keyword evidence="14" id="KW-1185">Reference proteome</keyword>
<evidence type="ECO:0000256" key="7">
    <source>
        <dbReference type="ARBA" id="ARBA00022679"/>
    </source>
</evidence>
<dbReference type="EMBL" id="ASPP01017236">
    <property type="protein sequence ID" value="ETO17131.1"/>
    <property type="molecule type" value="Genomic_DNA"/>
</dbReference>
<name>X6MTX5_RETFI</name>
<dbReference type="Pfam" id="PF04452">
    <property type="entry name" value="Methyltrans_RNA"/>
    <property type="match status" value="1"/>
</dbReference>
<comment type="subcellular location">
    <subcellularLocation>
        <location evidence="1">Cytoplasm</location>
    </subcellularLocation>
</comment>
<evidence type="ECO:0000313" key="13">
    <source>
        <dbReference type="EMBL" id="ETO17131.1"/>
    </source>
</evidence>
<keyword evidence="7" id="KW-0808">Transferase</keyword>
<evidence type="ECO:0000256" key="3">
    <source>
        <dbReference type="ARBA" id="ARBA00012328"/>
    </source>
</evidence>
<evidence type="ECO:0000256" key="8">
    <source>
        <dbReference type="ARBA" id="ARBA00022691"/>
    </source>
</evidence>
<dbReference type="GO" id="GO:0005737">
    <property type="term" value="C:cytoplasm"/>
    <property type="evidence" value="ECO:0007669"/>
    <property type="project" value="UniProtKB-SubCell"/>
</dbReference>
<evidence type="ECO:0000256" key="1">
    <source>
        <dbReference type="ARBA" id="ARBA00004496"/>
    </source>
</evidence>
<dbReference type="AlphaFoldDB" id="X6MTX5"/>
<accession>X6MTX5</accession>
<keyword evidence="5" id="KW-0698">rRNA processing</keyword>
<evidence type="ECO:0000256" key="6">
    <source>
        <dbReference type="ARBA" id="ARBA00022603"/>
    </source>
</evidence>
<dbReference type="PANTHER" id="PTHR30027">
    <property type="entry name" value="RIBOSOMAL RNA SMALL SUBUNIT METHYLTRANSFERASE E"/>
    <property type="match status" value="1"/>
</dbReference>
<comment type="function">
    <text evidence="9">Specifically methylates the N3 position of the uracil ring of uridine 1498 (m3U1498) in 16S rRNA. Acts on the fully assembled 30S ribosomal subunit.</text>
</comment>
<comment type="similarity">
    <text evidence="2">Belongs to the RNA methyltransferase RsmE family.</text>
</comment>
<dbReference type="OrthoDB" id="2021042at2759"/>
<dbReference type="EC" id="2.1.1.193" evidence="3"/>
<feature type="region of interest" description="Disordered" evidence="11">
    <location>
        <begin position="108"/>
        <end position="147"/>
    </location>
</feature>